<reference evidence="1 2" key="1">
    <citation type="submission" date="2018-06" db="EMBL/GenBank/DDBJ databases">
        <title>Flavobacterium tibetense sp. nov., isolated from a wetland YonghuCo on Tibetan Plateau.</title>
        <authorList>
            <person name="Xing P."/>
            <person name="Phurbu D."/>
            <person name="Lu H."/>
        </authorList>
    </citation>
    <scope>NUCLEOTIDE SEQUENCE [LARGE SCALE GENOMIC DNA]</scope>
    <source>
        <strain evidence="1 2">YH5</strain>
    </source>
</reference>
<organism evidence="1 2">
    <name type="scientific">Flavobacterium tibetense</name>
    <dbReference type="NCBI Taxonomy" id="2233533"/>
    <lineage>
        <taxon>Bacteria</taxon>
        <taxon>Pseudomonadati</taxon>
        <taxon>Bacteroidota</taxon>
        <taxon>Flavobacteriia</taxon>
        <taxon>Flavobacteriales</taxon>
        <taxon>Flavobacteriaceae</taxon>
        <taxon>Flavobacterium</taxon>
    </lineage>
</organism>
<dbReference type="AlphaFoldDB" id="A0A365P414"/>
<dbReference type="PROSITE" id="PS51257">
    <property type="entry name" value="PROKAR_LIPOPROTEIN"/>
    <property type="match status" value="1"/>
</dbReference>
<evidence type="ECO:0008006" key="3">
    <source>
        <dbReference type="Google" id="ProtNLM"/>
    </source>
</evidence>
<evidence type="ECO:0000313" key="2">
    <source>
        <dbReference type="Proteomes" id="UP000253319"/>
    </source>
</evidence>
<dbReference type="EMBL" id="QLST01000003">
    <property type="protein sequence ID" value="RBA29275.1"/>
    <property type="molecule type" value="Genomic_DNA"/>
</dbReference>
<name>A0A365P414_9FLAO</name>
<keyword evidence="2" id="KW-1185">Reference proteome</keyword>
<comment type="caution">
    <text evidence="1">The sequence shown here is derived from an EMBL/GenBank/DDBJ whole genome shotgun (WGS) entry which is preliminary data.</text>
</comment>
<proteinExistence type="predicted"/>
<dbReference type="Proteomes" id="UP000253319">
    <property type="component" value="Unassembled WGS sequence"/>
</dbReference>
<evidence type="ECO:0000313" key="1">
    <source>
        <dbReference type="EMBL" id="RBA29275.1"/>
    </source>
</evidence>
<protein>
    <recommendedName>
        <fullName evidence="3">Lipoprotein</fullName>
    </recommendedName>
</protein>
<sequence>MKILYFLLFLIIISCKGEDRIESETYDRLSNEGLYRREYLKLHYTDSSVDYEIYVSKDNDTISNQYRKYKNGVLDSLNSVFYNLKITKTNKPNIYKGTITLYSKYKNLKLDENNQREFEFGYCIQTKDSIDIVYLNSKSETTFEFEFENYYNNKLQGVLYQLVQRDTIVNNEEMVNINTINILVDNDTITDNLFLKSYDLIKEKKFSFDKKAFKKINSN</sequence>
<dbReference type="OrthoDB" id="1448351at2"/>
<dbReference type="RefSeq" id="WP_113988269.1">
    <property type="nucleotide sequence ID" value="NZ_QLST01000003.1"/>
</dbReference>
<gene>
    <name evidence="1" type="ORF">DPN68_03730</name>
</gene>
<accession>A0A365P414</accession>